<evidence type="ECO:0000313" key="7">
    <source>
        <dbReference type="Proteomes" id="UP000032483"/>
    </source>
</evidence>
<dbReference type="Proteomes" id="UP000449193">
    <property type="component" value="Unassembled WGS sequence"/>
</dbReference>
<evidence type="ECO:0000313" key="6">
    <source>
        <dbReference type="EMBL" id="MTS51798.1"/>
    </source>
</evidence>
<proteinExistence type="predicted"/>
<dbReference type="GeneID" id="42857751"/>
<evidence type="ECO:0000313" key="5">
    <source>
        <dbReference type="EMBL" id="MTS28167.1"/>
    </source>
</evidence>
<evidence type="ECO:0000259" key="1">
    <source>
        <dbReference type="Pfam" id="PF08955"/>
    </source>
</evidence>
<dbReference type="Proteomes" id="UP000472755">
    <property type="component" value="Unassembled WGS sequence"/>
</dbReference>
<accession>A0A0D8IX32</accession>
<dbReference type="Pfam" id="PF08955">
    <property type="entry name" value="BofC_C"/>
    <property type="match status" value="1"/>
</dbReference>
<evidence type="ECO:0000313" key="8">
    <source>
        <dbReference type="Proteomes" id="UP000053433"/>
    </source>
</evidence>
<dbReference type="Proteomes" id="UP000431913">
    <property type="component" value="Unassembled WGS sequence"/>
</dbReference>
<evidence type="ECO:0000313" key="9">
    <source>
        <dbReference type="Proteomes" id="UP000431913"/>
    </source>
</evidence>
<dbReference type="RefSeq" id="WP_009322442.1">
    <property type="nucleotide sequence ID" value="NZ_CAOJUJ010000020.1"/>
</dbReference>
<dbReference type="Proteomes" id="UP000032483">
    <property type="component" value="Unassembled WGS sequence"/>
</dbReference>
<evidence type="ECO:0000313" key="10">
    <source>
        <dbReference type="Proteomes" id="UP000449193"/>
    </source>
</evidence>
<evidence type="ECO:0000313" key="3">
    <source>
        <dbReference type="EMBL" id="KUE76912.1"/>
    </source>
</evidence>
<dbReference type="Proteomes" id="UP000053433">
    <property type="component" value="Unassembled WGS sequence"/>
</dbReference>
<name>A0A0D8IX32_9FIRM</name>
<feature type="domain" description="Bypass of forespore C C-terminal" evidence="1">
    <location>
        <begin position="46"/>
        <end position="98"/>
    </location>
</feature>
<dbReference type="EMBL" id="WMZU01000022">
    <property type="protein sequence ID" value="MTS28167.1"/>
    <property type="molecule type" value="Genomic_DNA"/>
</dbReference>
<evidence type="ECO:0000313" key="4">
    <source>
        <dbReference type="EMBL" id="MST91686.1"/>
    </source>
</evidence>
<organism evidence="2 7">
    <name type="scientific">Ruthenibacterium lactatiformans</name>
    <dbReference type="NCBI Taxonomy" id="1550024"/>
    <lineage>
        <taxon>Bacteria</taxon>
        <taxon>Bacillati</taxon>
        <taxon>Bacillota</taxon>
        <taxon>Clostridia</taxon>
        <taxon>Eubacteriales</taxon>
        <taxon>Oscillospiraceae</taxon>
        <taxon>Ruthenibacterium</taxon>
    </lineage>
</organism>
<reference evidence="2" key="1">
    <citation type="submission" date="2015-02" db="EMBL/GenBank/DDBJ databases">
        <title>A novel member of the family Ruminococcaceae isolated from human feces.</title>
        <authorList>
            <person name="Shkoporov A.N."/>
            <person name="Chaplin A.V."/>
            <person name="Motuzova O.V."/>
            <person name="Kafarskaia L.I."/>
            <person name="Khokhlova E.V."/>
            <person name="Efimov B.A."/>
        </authorList>
    </citation>
    <scope>NUCLEOTIDE SEQUENCE [LARGE SCALE GENOMIC DNA]</scope>
    <source>
        <strain evidence="2">585-1</strain>
    </source>
</reference>
<comment type="caution">
    <text evidence="2">The sequence shown here is derived from an EMBL/GenBank/DDBJ whole genome shotgun (WGS) entry which is preliminary data.</text>
</comment>
<sequence length="100" mass="10698">MSAKRIAVLVIVPIAVFAVSVGLFLLLAHPGRAGAAEPPSYTLGEDSGKLALFKTGENTPVTRYEIYTGLLPEQDVAALQQGIPVATQKELRRYLEDFGA</sequence>
<keyword evidence="7" id="KW-1185">Reference proteome</keyword>
<reference evidence="10 11" key="3">
    <citation type="journal article" date="2019" name="Nat. Med.">
        <title>A library of human gut bacterial isolates paired with longitudinal multiomics data enables mechanistic microbiome research.</title>
        <authorList>
            <person name="Poyet M."/>
            <person name="Groussin M."/>
            <person name="Gibbons S.M."/>
            <person name="Avila-Pacheco J."/>
            <person name="Jiang X."/>
            <person name="Kearney S.M."/>
            <person name="Perrotta A.R."/>
            <person name="Berdy B."/>
            <person name="Zhao S."/>
            <person name="Lieberman T.D."/>
            <person name="Swanson P.K."/>
            <person name="Smith M."/>
            <person name="Roesemann S."/>
            <person name="Alexander J.E."/>
            <person name="Rich S.A."/>
            <person name="Livny J."/>
            <person name="Vlamakis H."/>
            <person name="Clish C."/>
            <person name="Bullock K."/>
            <person name="Deik A."/>
            <person name="Scott J."/>
            <person name="Pierce K.A."/>
            <person name="Xavier R.J."/>
            <person name="Alm E.J."/>
        </authorList>
    </citation>
    <scope>NUCLEOTIDE SEQUENCE [LARGE SCALE GENOMIC DNA]</scope>
    <source>
        <strain evidence="5 11">BIOML-A4</strain>
        <strain evidence="6 10">BIOML-A7</strain>
    </source>
</reference>
<evidence type="ECO:0000313" key="11">
    <source>
        <dbReference type="Proteomes" id="UP000472755"/>
    </source>
</evidence>
<reference evidence="3 8" key="2">
    <citation type="submission" date="2015-10" db="EMBL/GenBank/DDBJ databases">
        <title>A novel member of the family Ruminococcaceae isolated from human faeces.</title>
        <authorList>
            <person name="Shkoporov A.N."/>
            <person name="Chaplin A.V."/>
            <person name="Motuzova O.V."/>
            <person name="Kafarskaia L.I."/>
            <person name="Efimov B.A."/>
        </authorList>
    </citation>
    <scope>NUCLEOTIDE SEQUENCE [LARGE SCALE GENOMIC DNA]</scope>
    <source>
        <strain evidence="3 8">668</strain>
    </source>
</reference>
<evidence type="ECO:0000313" key="2">
    <source>
        <dbReference type="EMBL" id="KJF39064.1"/>
    </source>
</evidence>
<dbReference type="EMBL" id="VUNJ01000006">
    <property type="protein sequence ID" value="MST91686.1"/>
    <property type="molecule type" value="Genomic_DNA"/>
</dbReference>
<dbReference type="AlphaFoldDB" id="A0A0D8IX32"/>
<accession>A0A0W7TSX3</accession>
<dbReference type="EMBL" id="WMZR01000011">
    <property type="protein sequence ID" value="MTS51798.1"/>
    <property type="molecule type" value="Genomic_DNA"/>
</dbReference>
<protein>
    <recommendedName>
        <fullName evidence="1">Bypass of forespore C C-terminal domain-containing protein</fullName>
    </recommendedName>
</protein>
<dbReference type="InterPro" id="IPR015050">
    <property type="entry name" value="BofC_C"/>
</dbReference>
<reference evidence="4 9" key="4">
    <citation type="submission" date="2019-08" db="EMBL/GenBank/DDBJ databases">
        <title>In-depth cultivation of the pig gut microbiome towards novel bacterial diversity and tailored functional studies.</title>
        <authorList>
            <person name="Wylensek D."/>
            <person name="Hitch T.C.A."/>
            <person name="Clavel T."/>
        </authorList>
    </citation>
    <scope>NUCLEOTIDE SEQUENCE [LARGE SCALE GENOMIC DNA]</scope>
    <source>
        <strain evidence="4 9">WCA3-601-WT-6J</strain>
    </source>
</reference>
<gene>
    <name evidence="3" type="ORF">ASJ35_06450</name>
    <name evidence="4" type="ORF">FYJ76_06975</name>
    <name evidence="6" type="ORF">GMD52_09625</name>
    <name evidence="5" type="ORF">GMD59_12850</name>
    <name evidence="2" type="ORF">TQ39_14365</name>
</gene>
<dbReference type="EMBL" id="JXXK01000024">
    <property type="protein sequence ID" value="KJF39064.1"/>
    <property type="molecule type" value="Genomic_DNA"/>
</dbReference>
<dbReference type="EMBL" id="LMUA01000006">
    <property type="protein sequence ID" value="KUE76912.1"/>
    <property type="molecule type" value="Genomic_DNA"/>
</dbReference>